<comment type="similarity">
    <text evidence="10 11">Belongs to the TonB-dependent receptor family.</text>
</comment>
<keyword evidence="14" id="KW-0675">Receptor</keyword>
<feature type="signal peptide" evidence="12">
    <location>
        <begin position="1"/>
        <end position="29"/>
    </location>
</feature>
<comment type="caution">
    <text evidence="14">The sequence shown here is derived from an EMBL/GenBank/DDBJ whole genome shotgun (WGS) entry which is preliminary data.</text>
</comment>
<dbReference type="PROSITE" id="PS52016">
    <property type="entry name" value="TONB_DEPENDENT_REC_3"/>
    <property type="match status" value="1"/>
</dbReference>
<organism evidence="14 15">
    <name type="scientific">Caulobacter hibisci</name>
    <dbReference type="NCBI Taxonomy" id="2035993"/>
    <lineage>
        <taxon>Bacteria</taxon>
        <taxon>Pseudomonadati</taxon>
        <taxon>Pseudomonadota</taxon>
        <taxon>Alphaproteobacteria</taxon>
        <taxon>Caulobacterales</taxon>
        <taxon>Caulobacteraceae</taxon>
        <taxon>Caulobacter</taxon>
    </lineage>
</organism>
<evidence type="ECO:0000256" key="9">
    <source>
        <dbReference type="ARBA" id="ARBA00023237"/>
    </source>
</evidence>
<evidence type="ECO:0000256" key="6">
    <source>
        <dbReference type="ARBA" id="ARBA00023004"/>
    </source>
</evidence>
<keyword evidence="3 10" id="KW-1134">Transmembrane beta strand</keyword>
<keyword evidence="2 10" id="KW-0813">Transport</keyword>
<dbReference type="Pfam" id="PF07715">
    <property type="entry name" value="Plug"/>
    <property type="match status" value="1"/>
</dbReference>
<dbReference type="PANTHER" id="PTHR47234:SF2">
    <property type="entry name" value="TONB-DEPENDENT RECEPTOR"/>
    <property type="match status" value="1"/>
</dbReference>
<dbReference type="SUPFAM" id="SSF56935">
    <property type="entry name" value="Porins"/>
    <property type="match status" value="1"/>
</dbReference>
<dbReference type="Proteomes" id="UP000639859">
    <property type="component" value="Unassembled WGS sequence"/>
</dbReference>
<evidence type="ECO:0000256" key="8">
    <source>
        <dbReference type="ARBA" id="ARBA00023136"/>
    </source>
</evidence>
<keyword evidence="15" id="KW-1185">Reference proteome</keyword>
<dbReference type="SMART" id="SM00965">
    <property type="entry name" value="STN"/>
    <property type="match status" value="1"/>
</dbReference>
<accession>A0ABS0SX54</accession>
<keyword evidence="4" id="KW-0406">Ion transport</keyword>
<evidence type="ECO:0000313" key="15">
    <source>
        <dbReference type="Proteomes" id="UP000639859"/>
    </source>
</evidence>
<keyword evidence="8 10" id="KW-0472">Membrane</keyword>
<evidence type="ECO:0000256" key="2">
    <source>
        <dbReference type="ARBA" id="ARBA00022448"/>
    </source>
</evidence>
<evidence type="ECO:0000259" key="13">
    <source>
        <dbReference type="SMART" id="SM00965"/>
    </source>
</evidence>
<keyword evidence="9 10" id="KW-0998">Cell outer membrane</keyword>
<dbReference type="InterPro" id="IPR000531">
    <property type="entry name" value="Beta-barrel_TonB"/>
</dbReference>
<evidence type="ECO:0000256" key="5">
    <source>
        <dbReference type="ARBA" id="ARBA00022692"/>
    </source>
</evidence>
<dbReference type="Gene3D" id="2.170.130.10">
    <property type="entry name" value="TonB-dependent receptor, plug domain"/>
    <property type="match status" value="1"/>
</dbReference>
<evidence type="ECO:0000256" key="10">
    <source>
        <dbReference type="PROSITE-ProRule" id="PRU01360"/>
    </source>
</evidence>
<dbReference type="InterPro" id="IPR037066">
    <property type="entry name" value="Plug_dom_sf"/>
</dbReference>
<dbReference type="InterPro" id="IPR011662">
    <property type="entry name" value="Secretin/TonB_short_N"/>
</dbReference>
<dbReference type="EMBL" id="JADWOX010000006">
    <property type="protein sequence ID" value="MBI1684222.1"/>
    <property type="molecule type" value="Genomic_DNA"/>
</dbReference>
<dbReference type="PANTHER" id="PTHR47234">
    <property type="match status" value="1"/>
</dbReference>
<evidence type="ECO:0000256" key="4">
    <source>
        <dbReference type="ARBA" id="ARBA00022496"/>
    </source>
</evidence>
<evidence type="ECO:0000313" key="14">
    <source>
        <dbReference type="EMBL" id="MBI1684222.1"/>
    </source>
</evidence>
<keyword evidence="12" id="KW-0732">Signal</keyword>
<dbReference type="InterPro" id="IPR039426">
    <property type="entry name" value="TonB-dep_rcpt-like"/>
</dbReference>
<evidence type="ECO:0000256" key="1">
    <source>
        <dbReference type="ARBA" id="ARBA00004571"/>
    </source>
</evidence>
<dbReference type="RefSeq" id="WP_198576143.1">
    <property type="nucleotide sequence ID" value="NZ_JADWOX010000006.1"/>
</dbReference>
<keyword evidence="5 10" id="KW-0812">Transmembrane</keyword>
<reference evidence="14 15" key="1">
    <citation type="submission" date="2020-11" db="EMBL/GenBank/DDBJ databases">
        <title>genome sequence of strain KACC 18849.</title>
        <authorList>
            <person name="Gao J."/>
            <person name="Zhang X."/>
        </authorList>
    </citation>
    <scope>NUCLEOTIDE SEQUENCE [LARGE SCALE GENOMIC DNA]</scope>
    <source>
        <strain evidence="14 15">KACC 18849</strain>
    </source>
</reference>
<dbReference type="Pfam" id="PF07660">
    <property type="entry name" value="STN"/>
    <property type="match status" value="1"/>
</dbReference>
<evidence type="ECO:0000256" key="7">
    <source>
        <dbReference type="ARBA" id="ARBA00023077"/>
    </source>
</evidence>
<dbReference type="InterPro" id="IPR036942">
    <property type="entry name" value="Beta-barrel_TonB_sf"/>
</dbReference>
<sequence>MFQHHTTLRHGLLTSVAAVTLVLAAPAAAQDTARDYDLPVQSLGKSLGQVAQRSGRQVVVSSSLVRGKTAPALKGQYTADQAYAALLAGQGLKVTPVGDMLVLQPAGQDAGLGERQAGAAEALSEIVVTGTRIRGAAPVGSNLIAIGREDIEASGYATTQQIVQSIPQNFGGGPNEGTMYGTGRNGSSANLAAGSGVNLRGLGASSTLVLLNGSRPPMGGRTGVFADISLVPSTAIERIEVLADGASALYGSDAVAGVVNVVFRDRYEGLTTQLRYGGAKGGAEEAQFGLLAGKAWEGGRLVVGYEINRRDALAASKRGYVTADLRSFGGGDYRSLYSSPGTIFTGGRYYAIPAGQNGVGLRADQLIANKINYQDGRVDTDILPRQTRQALYVRAEQDLGARTSVFGQLLVADRRTSFRALTTSQSAVTVPVTNPFYVDPIGTHQPVRVLYSFIKDLGPNLYAAHVRAYDGAFGVRQMFGSWSASASLGFGRQDEDTLTKNYVNTYRLGLAVADTNPATAYNLFGDAGSTNAATIESIRGFAANFGVYQALSADLKADGPLFDLPAGSARLAVGLEHRDERYRLDSLNYISTAAPSASRLNLPGPRQVDAGFAELLLPLVDETMNMPGVRQLKASLAGRIERYSDFGVTRNPKIGLDWSPLRGVTLKSAYGTSFRAPSFYDMRQGVGSGLYQPVSLSDPNAASGSTVVLALIGNKPGTGPERAKTWTTTAEWKPATNLKLSATYFQVRYRDRISSINGDIYNALINRASYAALLTDNPDASVVAGYYASPYFSNPLNIAASSIKVIVDARVQNLAVVDEDGVDLDIDYRRALGWGQLSLGLAATYVMSVEQAVTDGSPRVESVGTVGNPVRLRWRLRSGLSVGPWDLAGFVNFTDGYRNQTVTPNEHIDAWTTVDLNLGYRFETGRMAGLRASLALSNLFDKDPPYANMKTSTSGIGFDSDNASPIGRSVAVQLTKAW</sequence>
<feature type="chain" id="PRO_5047328623" evidence="12">
    <location>
        <begin position="30"/>
        <end position="978"/>
    </location>
</feature>
<keyword evidence="6" id="KW-0408">Iron</keyword>
<feature type="domain" description="Secretin/TonB short N-terminal" evidence="13">
    <location>
        <begin position="56"/>
        <end position="106"/>
    </location>
</feature>
<evidence type="ECO:0000256" key="12">
    <source>
        <dbReference type="SAM" id="SignalP"/>
    </source>
</evidence>
<dbReference type="Pfam" id="PF00593">
    <property type="entry name" value="TonB_dep_Rec_b-barrel"/>
    <property type="match status" value="1"/>
</dbReference>
<gene>
    <name evidence="14" type="ORF">I4Q42_11145</name>
</gene>
<dbReference type="Gene3D" id="2.40.170.20">
    <property type="entry name" value="TonB-dependent receptor, beta-barrel domain"/>
    <property type="match status" value="1"/>
</dbReference>
<keyword evidence="7 11" id="KW-0798">TonB box</keyword>
<comment type="subcellular location">
    <subcellularLocation>
        <location evidence="1 10">Cell outer membrane</location>
        <topology evidence="1 10">Multi-pass membrane protein</topology>
    </subcellularLocation>
</comment>
<evidence type="ECO:0000256" key="11">
    <source>
        <dbReference type="RuleBase" id="RU003357"/>
    </source>
</evidence>
<dbReference type="Gene3D" id="3.55.50.30">
    <property type="match status" value="1"/>
</dbReference>
<dbReference type="InterPro" id="IPR012910">
    <property type="entry name" value="Plug_dom"/>
</dbReference>
<name>A0ABS0SX54_9CAUL</name>
<protein>
    <submittedName>
        <fullName evidence="14">TonB-dependent receptor</fullName>
    </submittedName>
</protein>
<evidence type="ECO:0000256" key="3">
    <source>
        <dbReference type="ARBA" id="ARBA00022452"/>
    </source>
</evidence>
<proteinExistence type="inferred from homology"/>
<keyword evidence="4" id="KW-0410">Iron transport</keyword>